<evidence type="ECO:0000256" key="1">
    <source>
        <dbReference type="SAM" id="MobiDB-lite"/>
    </source>
</evidence>
<dbReference type="PANTHER" id="PTHR43313">
    <property type="entry name" value="SHORT-CHAIN DEHYDROGENASE/REDUCTASE FAMILY 9C"/>
    <property type="match status" value="1"/>
</dbReference>
<dbReference type="Pfam" id="PF08643">
    <property type="entry name" value="DUF1776"/>
    <property type="match status" value="1"/>
</dbReference>
<keyword evidence="4" id="KW-1185">Reference proteome</keyword>
<keyword evidence="2" id="KW-0812">Transmembrane</keyword>
<dbReference type="PANTHER" id="PTHR43313:SF1">
    <property type="entry name" value="3BETA-HYDROXYSTEROID DEHYDROGENASE DHS-16"/>
    <property type="match status" value="1"/>
</dbReference>
<reference evidence="3 4" key="1">
    <citation type="submission" date="2019-02" db="EMBL/GenBank/DDBJ databases">
        <title>Genome sequencing of the rare red list fungi Dentipellis fragilis.</title>
        <authorList>
            <person name="Buettner E."/>
            <person name="Kellner H."/>
        </authorList>
    </citation>
    <scope>NUCLEOTIDE SEQUENCE [LARGE SCALE GENOMIC DNA]</scope>
    <source>
        <strain evidence="3 4">DSM 105465</strain>
    </source>
</reference>
<feature type="transmembrane region" description="Helical" evidence="2">
    <location>
        <begin position="91"/>
        <end position="110"/>
    </location>
</feature>
<feature type="compositionally biased region" description="Polar residues" evidence="1">
    <location>
        <begin position="526"/>
        <end position="537"/>
    </location>
</feature>
<dbReference type="GO" id="GO:0008202">
    <property type="term" value="P:steroid metabolic process"/>
    <property type="evidence" value="ECO:0007669"/>
    <property type="project" value="TreeGrafter"/>
</dbReference>
<evidence type="ECO:0008006" key="5">
    <source>
        <dbReference type="Google" id="ProtNLM"/>
    </source>
</evidence>
<dbReference type="InterPro" id="IPR036291">
    <property type="entry name" value="NAD(P)-bd_dom_sf"/>
</dbReference>
<proteinExistence type="predicted"/>
<protein>
    <recommendedName>
        <fullName evidence="5">DUF1776-domain-containing protein</fullName>
    </recommendedName>
</protein>
<feature type="region of interest" description="Disordered" evidence="1">
    <location>
        <begin position="457"/>
        <end position="537"/>
    </location>
</feature>
<dbReference type="SUPFAM" id="SSF51735">
    <property type="entry name" value="NAD(P)-binding Rossmann-fold domains"/>
    <property type="match status" value="1"/>
</dbReference>
<comment type="caution">
    <text evidence="3">The sequence shown here is derived from an EMBL/GenBank/DDBJ whole genome shotgun (WGS) entry which is preliminary data.</text>
</comment>
<accession>A0A4Y9Y9R6</accession>
<keyword evidence="2" id="KW-0472">Membrane</keyword>
<sequence length="537" mass="57471">MPFTDNIQEYIEYVEERVHTSIHAVAGEMPMIQEAIHRLWVDVSRFGPALPELHLPSLGEYEVPPPPPPPPPPLTAWERGVEWAGAHPWKVAGLGIGVVGVGLLVGYSGVRFKSRRRVRKTQASSERRKVVVLLGGDTPLALPLILDLENKGFIVIASVATPEAADELEQKCSGYVRALVLDPSEPATIPIFLRSLMSSLSRRFPINASGDPHATPSTHPYIHSLVSLLSLPTTTAPPTPAPLEHLDLSSTYLDHLTATHTTPLHVLQQLLPLLRTAPASARARDASPRSIVVCLPAVDTCVGLPFAAAQAMSAAATLRGVEILRRELSMTDTMRDIRVVYDPTGEWTPSERAAYGRAYGAVLLENPVQRRPADVGEFVGDVAEAVVFGRVQSFSAFGTRIVLGPVRSWLCGDRYAVGAGASTYALASCLPTALLDAILSIPHRLFSLQSALRPAPDSLAPSPPSYTVPAPAPAAKPYTVQPQAEEEASAGSEQEQERHDVSETGSEADVESNAGDGVGMGESWVSLKTRSSQAGDA</sequence>
<gene>
    <name evidence="3" type="ORF">EVG20_g8026</name>
</gene>
<dbReference type="OrthoDB" id="5308060at2759"/>
<evidence type="ECO:0000313" key="3">
    <source>
        <dbReference type="EMBL" id="TFY58770.1"/>
    </source>
</evidence>
<dbReference type="GO" id="GO:0016491">
    <property type="term" value="F:oxidoreductase activity"/>
    <property type="evidence" value="ECO:0007669"/>
    <property type="project" value="TreeGrafter"/>
</dbReference>
<dbReference type="Gene3D" id="3.40.50.720">
    <property type="entry name" value="NAD(P)-binding Rossmann-like Domain"/>
    <property type="match status" value="1"/>
</dbReference>
<dbReference type="EMBL" id="SEOQ01000660">
    <property type="protein sequence ID" value="TFY58770.1"/>
    <property type="molecule type" value="Genomic_DNA"/>
</dbReference>
<keyword evidence="2" id="KW-1133">Transmembrane helix</keyword>
<evidence type="ECO:0000313" key="4">
    <source>
        <dbReference type="Proteomes" id="UP000298327"/>
    </source>
</evidence>
<dbReference type="InterPro" id="IPR013952">
    <property type="entry name" value="DUF1776_fun"/>
</dbReference>
<organism evidence="3 4">
    <name type="scientific">Dentipellis fragilis</name>
    <dbReference type="NCBI Taxonomy" id="205917"/>
    <lineage>
        <taxon>Eukaryota</taxon>
        <taxon>Fungi</taxon>
        <taxon>Dikarya</taxon>
        <taxon>Basidiomycota</taxon>
        <taxon>Agaricomycotina</taxon>
        <taxon>Agaricomycetes</taxon>
        <taxon>Russulales</taxon>
        <taxon>Hericiaceae</taxon>
        <taxon>Dentipellis</taxon>
    </lineage>
</organism>
<dbReference type="Proteomes" id="UP000298327">
    <property type="component" value="Unassembled WGS sequence"/>
</dbReference>
<dbReference type="AlphaFoldDB" id="A0A4Y9Y9R6"/>
<name>A0A4Y9Y9R6_9AGAM</name>
<evidence type="ECO:0000256" key="2">
    <source>
        <dbReference type="SAM" id="Phobius"/>
    </source>
</evidence>
<feature type="compositionally biased region" description="Pro residues" evidence="1">
    <location>
        <begin position="461"/>
        <end position="474"/>
    </location>
</feature>